<reference evidence="2" key="1">
    <citation type="journal article" date="2017" name="Cell">
        <title>Insights into land plant evolution garnered from the Marchantia polymorpha genome.</title>
        <authorList>
            <person name="Bowman J.L."/>
            <person name="Kohchi T."/>
            <person name="Yamato K.T."/>
            <person name="Jenkins J."/>
            <person name="Shu S."/>
            <person name="Ishizaki K."/>
            <person name="Yamaoka S."/>
            <person name="Nishihama R."/>
            <person name="Nakamura Y."/>
            <person name="Berger F."/>
            <person name="Adam C."/>
            <person name="Aki S.S."/>
            <person name="Althoff F."/>
            <person name="Araki T."/>
            <person name="Arteaga-Vazquez M.A."/>
            <person name="Balasubrmanian S."/>
            <person name="Barry K."/>
            <person name="Bauer D."/>
            <person name="Boehm C.R."/>
            <person name="Briginshaw L."/>
            <person name="Caballero-Perez J."/>
            <person name="Catarino B."/>
            <person name="Chen F."/>
            <person name="Chiyoda S."/>
            <person name="Chovatia M."/>
            <person name="Davies K.M."/>
            <person name="Delmans M."/>
            <person name="Demura T."/>
            <person name="Dierschke T."/>
            <person name="Dolan L."/>
            <person name="Dorantes-Acosta A.E."/>
            <person name="Eklund D.M."/>
            <person name="Florent S.N."/>
            <person name="Flores-Sandoval E."/>
            <person name="Fujiyama A."/>
            <person name="Fukuzawa H."/>
            <person name="Galik B."/>
            <person name="Grimanelli D."/>
            <person name="Grimwood J."/>
            <person name="Grossniklaus U."/>
            <person name="Hamada T."/>
            <person name="Haseloff J."/>
            <person name="Hetherington A.J."/>
            <person name="Higo A."/>
            <person name="Hirakawa Y."/>
            <person name="Hundley H.N."/>
            <person name="Ikeda Y."/>
            <person name="Inoue K."/>
            <person name="Inoue S.I."/>
            <person name="Ishida S."/>
            <person name="Jia Q."/>
            <person name="Kakita M."/>
            <person name="Kanazawa T."/>
            <person name="Kawai Y."/>
            <person name="Kawashima T."/>
            <person name="Kennedy M."/>
            <person name="Kinose K."/>
            <person name="Kinoshita T."/>
            <person name="Kohara Y."/>
            <person name="Koide E."/>
            <person name="Komatsu K."/>
            <person name="Kopischke S."/>
            <person name="Kubo M."/>
            <person name="Kyozuka J."/>
            <person name="Lagercrantz U."/>
            <person name="Lin S.S."/>
            <person name="Lindquist E."/>
            <person name="Lipzen A.M."/>
            <person name="Lu C.W."/>
            <person name="De Luna E."/>
            <person name="Martienssen R.A."/>
            <person name="Minamino N."/>
            <person name="Mizutani M."/>
            <person name="Mizutani M."/>
            <person name="Mochizuki N."/>
            <person name="Monte I."/>
            <person name="Mosher R."/>
            <person name="Nagasaki H."/>
            <person name="Nakagami H."/>
            <person name="Naramoto S."/>
            <person name="Nishitani K."/>
            <person name="Ohtani M."/>
            <person name="Okamoto T."/>
            <person name="Okumura M."/>
            <person name="Phillips J."/>
            <person name="Pollak B."/>
            <person name="Reinders A."/>
            <person name="Rovekamp M."/>
            <person name="Sano R."/>
            <person name="Sawa S."/>
            <person name="Schmid M.W."/>
            <person name="Shirakawa M."/>
            <person name="Solano R."/>
            <person name="Spunde A."/>
            <person name="Suetsugu N."/>
            <person name="Sugano S."/>
            <person name="Sugiyama A."/>
            <person name="Sun R."/>
            <person name="Suzuki Y."/>
            <person name="Takenaka M."/>
            <person name="Takezawa D."/>
            <person name="Tomogane H."/>
            <person name="Tsuzuki M."/>
            <person name="Ueda T."/>
            <person name="Umeda M."/>
            <person name="Ward J.M."/>
            <person name="Watanabe Y."/>
            <person name="Yazaki K."/>
            <person name="Yokoyama R."/>
            <person name="Yoshitake Y."/>
            <person name="Yotsui I."/>
            <person name="Zachgo S."/>
            <person name="Schmutz J."/>
        </authorList>
    </citation>
    <scope>NUCLEOTIDE SEQUENCE [LARGE SCALE GENOMIC DNA]</scope>
    <source>
        <strain evidence="2">Tak-1</strain>
    </source>
</reference>
<accession>A0A2R6XR74</accession>
<evidence type="ECO:0000313" key="1">
    <source>
        <dbReference type="EMBL" id="PTQ48611.1"/>
    </source>
</evidence>
<organism evidence="1 2">
    <name type="scientific">Marchantia polymorpha</name>
    <name type="common">Common liverwort</name>
    <name type="synonym">Marchantia aquatica</name>
    <dbReference type="NCBI Taxonomy" id="3197"/>
    <lineage>
        <taxon>Eukaryota</taxon>
        <taxon>Viridiplantae</taxon>
        <taxon>Streptophyta</taxon>
        <taxon>Embryophyta</taxon>
        <taxon>Marchantiophyta</taxon>
        <taxon>Marchantiopsida</taxon>
        <taxon>Marchantiidae</taxon>
        <taxon>Marchantiales</taxon>
        <taxon>Marchantiaceae</taxon>
        <taxon>Marchantia</taxon>
    </lineage>
</organism>
<dbReference type="Proteomes" id="UP000244005">
    <property type="component" value="Unassembled WGS sequence"/>
</dbReference>
<name>A0A2R6XR74_MARPO</name>
<proteinExistence type="predicted"/>
<dbReference type="Gramene" id="Mp1g03770.1">
    <property type="protein sequence ID" value="Mp1g03770.1.cds"/>
    <property type="gene ID" value="Mp1g03770"/>
</dbReference>
<dbReference type="AlphaFoldDB" id="A0A2R6XR74"/>
<dbReference type="EMBL" id="KZ772677">
    <property type="protein sequence ID" value="PTQ48611.1"/>
    <property type="molecule type" value="Genomic_DNA"/>
</dbReference>
<gene>
    <name evidence="1" type="ORF">MARPO_0005s0230</name>
</gene>
<keyword evidence="2" id="KW-1185">Reference proteome</keyword>
<sequence>MDGNNAVAISPLPIEESTWVPARSDIYLKQSSLEVYSPVEGQATFTDEVRLRYNQTIKQAKLQLVVW</sequence>
<protein>
    <submittedName>
        <fullName evidence="1">Uncharacterized protein</fullName>
    </submittedName>
</protein>
<evidence type="ECO:0000313" key="2">
    <source>
        <dbReference type="Proteomes" id="UP000244005"/>
    </source>
</evidence>